<dbReference type="PROSITE" id="PS01124">
    <property type="entry name" value="HTH_ARAC_FAMILY_2"/>
    <property type="match status" value="1"/>
</dbReference>
<dbReference type="CDD" id="cd03137">
    <property type="entry name" value="GATase1_AraC_1"/>
    <property type="match status" value="1"/>
</dbReference>
<dbReference type="InterPro" id="IPR002818">
    <property type="entry name" value="DJ-1/PfpI"/>
</dbReference>
<dbReference type="GO" id="GO:0043565">
    <property type="term" value="F:sequence-specific DNA binding"/>
    <property type="evidence" value="ECO:0007669"/>
    <property type="project" value="InterPro"/>
</dbReference>
<keyword evidence="2" id="KW-0804">Transcription</keyword>
<dbReference type="InterPro" id="IPR018060">
    <property type="entry name" value="HTH_AraC"/>
</dbReference>
<evidence type="ECO:0000259" key="3">
    <source>
        <dbReference type="PROSITE" id="PS01124"/>
    </source>
</evidence>
<dbReference type="HOGENOM" id="CLU_000445_59_0_5"/>
<dbReference type="SMART" id="SM00342">
    <property type="entry name" value="HTH_ARAC"/>
    <property type="match status" value="1"/>
</dbReference>
<dbReference type="PATRIC" id="fig|1245469.3.peg.3715"/>
<dbReference type="PANTHER" id="PTHR43130:SF3">
    <property type="entry name" value="HTH-TYPE TRANSCRIPTIONAL REGULATOR RV1931C"/>
    <property type="match status" value="1"/>
</dbReference>
<dbReference type="Gene3D" id="1.10.10.60">
    <property type="entry name" value="Homeodomain-like"/>
    <property type="match status" value="1"/>
</dbReference>
<dbReference type="EMBL" id="AP012603">
    <property type="protein sequence ID" value="BAM89634.1"/>
    <property type="molecule type" value="Genomic_DNA"/>
</dbReference>
<dbReference type="GO" id="GO:0003700">
    <property type="term" value="F:DNA-binding transcription factor activity"/>
    <property type="evidence" value="ECO:0007669"/>
    <property type="project" value="InterPro"/>
</dbReference>
<dbReference type="eggNOG" id="COG4977">
    <property type="taxonomic scope" value="Bacteria"/>
</dbReference>
<accession>M4Z7S8</accession>
<dbReference type="SUPFAM" id="SSF46689">
    <property type="entry name" value="Homeodomain-like"/>
    <property type="match status" value="2"/>
</dbReference>
<evidence type="ECO:0000256" key="1">
    <source>
        <dbReference type="ARBA" id="ARBA00023015"/>
    </source>
</evidence>
<keyword evidence="4" id="KW-0315">Glutamine amidotransferase</keyword>
<dbReference type="Pfam" id="PF12833">
    <property type="entry name" value="HTH_18"/>
    <property type="match status" value="1"/>
</dbReference>
<keyword evidence="4" id="KW-0808">Transferase</keyword>
<organism evidence="4 5">
    <name type="scientific">Bradyrhizobium oligotrophicum S58</name>
    <dbReference type="NCBI Taxonomy" id="1245469"/>
    <lineage>
        <taxon>Bacteria</taxon>
        <taxon>Pseudomonadati</taxon>
        <taxon>Pseudomonadota</taxon>
        <taxon>Alphaproteobacteria</taxon>
        <taxon>Hyphomicrobiales</taxon>
        <taxon>Nitrobacteraceae</taxon>
        <taxon>Bradyrhizobium</taxon>
    </lineage>
</organism>
<dbReference type="GO" id="GO:0016740">
    <property type="term" value="F:transferase activity"/>
    <property type="evidence" value="ECO:0007669"/>
    <property type="project" value="UniProtKB-KW"/>
</dbReference>
<proteinExistence type="predicted"/>
<gene>
    <name evidence="4" type="ORF">S58_36410</name>
</gene>
<dbReference type="PANTHER" id="PTHR43130">
    <property type="entry name" value="ARAC-FAMILY TRANSCRIPTIONAL REGULATOR"/>
    <property type="match status" value="1"/>
</dbReference>
<dbReference type="InterPro" id="IPR029062">
    <property type="entry name" value="Class_I_gatase-like"/>
</dbReference>
<evidence type="ECO:0000256" key="2">
    <source>
        <dbReference type="ARBA" id="ARBA00023163"/>
    </source>
</evidence>
<evidence type="ECO:0000313" key="4">
    <source>
        <dbReference type="EMBL" id="BAM89634.1"/>
    </source>
</evidence>
<dbReference type="STRING" id="1245469.S58_36410"/>
<dbReference type="Proteomes" id="UP000011841">
    <property type="component" value="Chromosome"/>
</dbReference>
<name>M4Z7S8_9BRAD</name>
<dbReference type="KEGG" id="aol:S58_36410"/>
<dbReference type="InterPro" id="IPR052158">
    <property type="entry name" value="INH-QAR"/>
</dbReference>
<protein>
    <submittedName>
        <fullName evidence="4">Putative bifunctional protein with a transcriptional regulator AraC/XylS family, and a class I glutamine amidotransferase-like domain</fullName>
    </submittedName>
</protein>
<evidence type="ECO:0000313" key="5">
    <source>
        <dbReference type="Proteomes" id="UP000011841"/>
    </source>
</evidence>
<dbReference type="AlphaFoldDB" id="M4Z7S8"/>
<keyword evidence="5" id="KW-1185">Reference proteome</keyword>
<dbReference type="Gene3D" id="3.40.50.880">
    <property type="match status" value="1"/>
</dbReference>
<sequence>MTGAILHDPLAVSYVEVPSISDTTVAEPPSMIGVLVFPDFQLLDAAGPISVFEIAARYAKGAPQIKVIAAQPGPVRSSSGVEMLARKFGPVGTLTTLLIAGGDGVEAASRNACTLNFVEKVAQRGTRIASVCSGAFVLAEAGLLDGRRVTTHWQRTRQFLRAYPNVKLEPDSIYVRDGNVWSSAGITAGIDLALAMVAEDHGEEIAQKTARQLVLYHRRSGGQSQFSSLLELKAPSGRFADLLTWAREHLDAPLTVDDLAERAGMSTRHFTRAFVAETGTTPSKAIERLRLEVARDRVQASHQPIELVAEATGFRDPERMRRAFIRAFGQPPQALRRSARAG</sequence>
<reference evidence="4 5" key="1">
    <citation type="journal article" date="2013" name="Appl. Environ. Microbiol.">
        <title>Genome analysis suggests that the soil oligotrophic bacterium Agromonas oligotrophica (Bradyrhizobium oligotrophicum) is a nitrogen-fixing symbiont of Aeschynomene indica.</title>
        <authorList>
            <person name="Okubo T."/>
            <person name="Fukushima S."/>
            <person name="Itakura M."/>
            <person name="Oshima K."/>
            <person name="Longtonglang A."/>
            <person name="Teaumroong N."/>
            <person name="Mitsui H."/>
            <person name="Hattori M."/>
            <person name="Hattori R."/>
            <person name="Hattori T."/>
            <person name="Minamisawa K."/>
        </authorList>
    </citation>
    <scope>NUCLEOTIDE SEQUENCE [LARGE SCALE GENOMIC DNA]</scope>
    <source>
        <strain evidence="4 5">S58</strain>
    </source>
</reference>
<feature type="domain" description="HTH araC/xylS-type" evidence="3">
    <location>
        <begin position="240"/>
        <end position="338"/>
    </location>
</feature>
<keyword evidence="1" id="KW-0805">Transcription regulation</keyword>
<dbReference type="Pfam" id="PF01965">
    <property type="entry name" value="DJ-1_PfpI"/>
    <property type="match status" value="1"/>
</dbReference>
<dbReference type="InterPro" id="IPR009057">
    <property type="entry name" value="Homeodomain-like_sf"/>
</dbReference>
<dbReference type="SUPFAM" id="SSF52317">
    <property type="entry name" value="Class I glutamine amidotransferase-like"/>
    <property type="match status" value="1"/>
</dbReference>